<dbReference type="Proteomes" id="UP001157418">
    <property type="component" value="Unassembled WGS sequence"/>
</dbReference>
<evidence type="ECO:0000313" key="3">
    <source>
        <dbReference type="Proteomes" id="UP001157418"/>
    </source>
</evidence>
<dbReference type="EMBL" id="CAKMRJ010001040">
    <property type="protein sequence ID" value="CAH1420406.1"/>
    <property type="molecule type" value="Genomic_DNA"/>
</dbReference>
<keyword evidence="3" id="KW-1185">Reference proteome</keyword>
<proteinExistence type="predicted"/>
<evidence type="ECO:0000313" key="2">
    <source>
        <dbReference type="EMBL" id="CAH1420406.1"/>
    </source>
</evidence>
<organism evidence="2 3">
    <name type="scientific">Lactuca virosa</name>
    <dbReference type="NCBI Taxonomy" id="75947"/>
    <lineage>
        <taxon>Eukaryota</taxon>
        <taxon>Viridiplantae</taxon>
        <taxon>Streptophyta</taxon>
        <taxon>Embryophyta</taxon>
        <taxon>Tracheophyta</taxon>
        <taxon>Spermatophyta</taxon>
        <taxon>Magnoliopsida</taxon>
        <taxon>eudicotyledons</taxon>
        <taxon>Gunneridae</taxon>
        <taxon>Pentapetalae</taxon>
        <taxon>asterids</taxon>
        <taxon>campanulids</taxon>
        <taxon>Asterales</taxon>
        <taxon>Asteraceae</taxon>
        <taxon>Cichorioideae</taxon>
        <taxon>Cichorieae</taxon>
        <taxon>Lactucinae</taxon>
        <taxon>Lactuca</taxon>
    </lineage>
</organism>
<feature type="compositionally biased region" description="Basic and acidic residues" evidence="1">
    <location>
        <begin position="1"/>
        <end position="16"/>
    </location>
</feature>
<name>A0AAU9M4G9_9ASTR</name>
<feature type="region of interest" description="Disordered" evidence="1">
    <location>
        <begin position="1"/>
        <end position="26"/>
    </location>
</feature>
<reference evidence="2 3" key="1">
    <citation type="submission" date="2022-01" db="EMBL/GenBank/DDBJ databases">
        <authorList>
            <person name="Xiong W."/>
            <person name="Schranz E."/>
        </authorList>
    </citation>
    <scope>NUCLEOTIDE SEQUENCE [LARGE SCALE GENOMIC DNA]</scope>
</reference>
<comment type="caution">
    <text evidence="2">The sequence shown here is derived from an EMBL/GenBank/DDBJ whole genome shotgun (WGS) entry which is preliminary data.</text>
</comment>
<dbReference type="AlphaFoldDB" id="A0AAU9M4G9"/>
<evidence type="ECO:0000256" key="1">
    <source>
        <dbReference type="SAM" id="MobiDB-lite"/>
    </source>
</evidence>
<sequence>MYKLDRSTWSRTEKENANVPTGKGSGRRNVLLKIQTRKRQTAICHDDTAPTVKAQPIDELHSFQRKKLAPTKPVDSVHRAFARVFICPLRIMFQD</sequence>
<accession>A0AAU9M4G9</accession>
<protein>
    <submittedName>
        <fullName evidence="2">Uncharacterized protein</fullName>
    </submittedName>
</protein>
<gene>
    <name evidence="2" type="ORF">LVIROSA_LOCUS7875</name>
</gene>